<dbReference type="AlphaFoldDB" id="A0AAV4Q4Y8"/>
<evidence type="ECO:0000313" key="3">
    <source>
        <dbReference type="Proteomes" id="UP001054945"/>
    </source>
</evidence>
<keyword evidence="1" id="KW-0472">Membrane</keyword>
<keyword evidence="3" id="KW-1185">Reference proteome</keyword>
<keyword evidence="1" id="KW-1133">Transmembrane helix</keyword>
<dbReference type="EMBL" id="BPLR01005449">
    <property type="protein sequence ID" value="GIY02478.1"/>
    <property type="molecule type" value="Genomic_DNA"/>
</dbReference>
<evidence type="ECO:0000313" key="2">
    <source>
        <dbReference type="EMBL" id="GIY02478.1"/>
    </source>
</evidence>
<dbReference type="Proteomes" id="UP001054945">
    <property type="component" value="Unassembled WGS sequence"/>
</dbReference>
<keyword evidence="1" id="KW-0812">Transmembrane</keyword>
<reference evidence="2 3" key="1">
    <citation type="submission" date="2021-06" db="EMBL/GenBank/DDBJ databases">
        <title>Caerostris extrusa draft genome.</title>
        <authorList>
            <person name="Kono N."/>
            <person name="Arakawa K."/>
        </authorList>
    </citation>
    <scope>NUCLEOTIDE SEQUENCE [LARGE SCALE GENOMIC DNA]</scope>
</reference>
<proteinExistence type="predicted"/>
<comment type="caution">
    <text evidence="2">The sequence shown here is derived from an EMBL/GenBank/DDBJ whole genome shotgun (WGS) entry which is preliminary data.</text>
</comment>
<name>A0AAV4Q4Y8_CAEEX</name>
<feature type="transmembrane region" description="Helical" evidence="1">
    <location>
        <begin position="61"/>
        <end position="79"/>
    </location>
</feature>
<gene>
    <name evidence="2" type="ORF">CEXT_509151</name>
</gene>
<evidence type="ECO:0000256" key="1">
    <source>
        <dbReference type="SAM" id="Phobius"/>
    </source>
</evidence>
<sequence length="87" mass="9894">MNMITPLVEFISNPKVVAKELGGTIHTIVRFFGGNLLAWTWGSTRFFLPLVRQPFGLYQSLQYHGLVIVLLEIWIFATTSTTKCCIF</sequence>
<accession>A0AAV4Q4Y8</accession>
<protein>
    <submittedName>
        <fullName evidence="2">Uncharacterized protein</fullName>
    </submittedName>
</protein>
<organism evidence="2 3">
    <name type="scientific">Caerostris extrusa</name>
    <name type="common">Bark spider</name>
    <name type="synonym">Caerostris bankana</name>
    <dbReference type="NCBI Taxonomy" id="172846"/>
    <lineage>
        <taxon>Eukaryota</taxon>
        <taxon>Metazoa</taxon>
        <taxon>Ecdysozoa</taxon>
        <taxon>Arthropoda</taxon>
        <taxon>Chelicerata</taxon>
        <taxon>Arachnida</taxon>
        <taxon>Araneae</taxon>
        <taxon>Araneomorphae</taxon>
        <taxon>Entelegynae</taxon>
        <taxon>Araneoidea</taxon>
        <taxon>Araneidae</taxon>
        <taxon>Caerostris</taxon>
    </lineage>
</organism>